<proteinExistence type="inferred from homology"/>
<dbReference type="InterPro" id="IPR002877">
    <property type="entry name" value="RNA_MeTrfase_FtsJ_dom"/>
</dbReference>
<dbReference type="GO" id="GO:0003723">
    <property type="term" value="F:RNA binding"/>
    <property type="evidence" value="ECO:0007669"/>
    <property type="project" value="UniProtKB-KW"/>
</dbReference>
<dbReference type="CDD" id="cd02440">
    <property type="entry name" value="AdoMet_MTases"/>
    <property type="match status" value="1"/>
</dbReference>
<evidence type="ECO:0000313" key="5">
    <source>
        <dbReference type="EMBL" id="RIA77830.1"/>
    </source>
</evidence>
<dbReference type="FunCoup" id="A0A397RU23">
    <property type="interactions" value="219"/>
</dbReference>
<dbReference type="CDD" id="cd00165">
    <property type="entry name" value="S4"/>
    <property type="match status" value="1"/>
</dbReference>
<dbReference type="PROSITE" id="PS50889">
    <property type="entry name" value="S4"/>
    <property type="match status" value="1"/>
</dbReference>
<keyword evidence="5" id="KW-0489">Methyltransferase</keyword>
<keyword evidence="5" id="KW-0808">Transferase</keyword>
<dbReference type="Pfam" id="PF01479">
    <property type="entry name" value="S4"/>
    <property type="match status" value="1"/>
</dbReference>
<dbReference type="GO" id="GO:0008168">
    <property type="term" value="F:methyltransferase activity"/>
    <property type="evidence" value="ECO:0007669"/>
    <property type="project" value="UniProtKB-KW"/>
</dbReference>
<dbReference type="PIRSF" id="PIRSF005578">
    <property type="entry name" value="TlyA"/>
    <property type="match status" value="1"/>
</dbReference>
<dbReference type="InterPro" id="IPR029063">
    <property type="entry name" value="SAM-dependent_MTases_sf"/>
</dbReference>
<dbReference type="SUPFAM" id="SSF55174">
    <property type="entry name" value="Alpha-L RNA-binding motif"/>
    <property type="match status" value="1"/>
</dbReference>
<feature type="domain" description="RNA-binding S4" evidence="4">
    <location>
        <begin position="1"/>
        <end position="64"/>
    </location>
</feature>
<dbReference type="GO" id="GO:0032259">
    <property type="term" value="P:methylation"/>
    <property type="evidence" value="ECO:0007669"/>
    <property type="project" value="UniProtKB-KW"/>
</dbReference>
<dbReference type="PANTHER" id="PTHR32319">
    <property type="entry name" value="BACTERIAL HEMOLYSIN-LIKE PROTEIN"/>
    <property type="match status" value="1"/>
</dbReference>
<evidence type="ECO:0000313" key="6">
    <source>
        <dbReference type="Proteomes" id="UP000266506"/>
    </source>
</evidence>
<protein>
    <submittedName>
        <fullName evidence="5">23S rRNA (Cytidine1920-2'-O)/16S rRNA (Cytidine1409-2'-O)-methyltransferase</fullName>
    </submittedName>
</protein>
<evidence type="ECO:0000256" key="3">
    <source>
        <dbReference type="PROSITE-ProRule" id="PRU00182"/>
    </source>
</evidence>
<evidence type="ECO:0000256" key="1">
    <source>
        <dbReference type="ARBA" id="ARBA00022884"/>
    </source>
</evidence>
<dbReference type="SUPFAM" id="SSF53335">
    <property type="entry name" value="S-adenosyl-L-methionine-dependent methyltransferases"/>
    <property type="match status" value="1"/>
</dbReference>
<dbReference type="SMART" id="SM00363">
    <property type="entry name" value="S4"/>
    <property type="match status" value="1"/>
</dbReference>
<keyword evidence="1 3" id="KW-0694">RNA-binding</keyword>
<dbReference type="InterPro" id="IPR036986">
    <property type="entry name" value="S4_RNA-bd_sf"/>
</dbReference>
<dbReference type="Gene3D" id="3.40.50.150">
    <property type="entry name" value="Vaccinia Virus protein VP39"/>
    <property type="match status" value="1"/>
</dbReference>
<dbReference type="InParanoid" id="A0A397RU23"/>
<sequence>MRLDQYLVEKGFFESRNKAKAAIDDGHISINDKIITKSSYDVLDSDTIKIVGDICPFVSRGGYKLLAAIQSFYLDFNGKTIVDIGASTGGFTDCALQNGAAKVYSIDVGTNQLAEKLRNDSRVISLEQTNIQDIPYFPEKIDYFVMDVSFVSIEYLMKDIHKFITDDNKLVCLIKPQFEVGKVHMKNGIVKERTIHINVIENIMKDLEQYGLGISKLIPSPILGGSGNKEFLCLIERNIKTKINVVEAIKEWFSC</sequence>
<name>A0A397RU23_9MOLU</name>
<reference evidence="5 6" key="1">
    <citation type="submission" date="2018-08" db="EMBL/GenBank/DDBJ databases">
        <title>Genomic Encyclopedia of Archaeal and Bacterial Type Strains, Phase II (KMG-II): from individual species to whole genera.</title>
        <authorList>
            <person name="Goeker M."/>
        </authorList>
    </citation>
    <scope>NUCLEOTIDE SEQUENCE [LARGE SCALE GENOMIC DNA]</scope>
    <source>
        <strain evidence="5 6">ATCC 27112</strain>
    </source>
</reference>
<dbReference type="InterPro" id="IPR002942">
    <property type="entry name" value="S4_RNA-bd"/>
</dbReference>
<dbReference type="PANTHER" id="PTHR32319:SF0">
    <property type="entry name" value="BACTERIAL HEMOLYSIN-LIKE PROTEIN"/>
    <property type="match status" value="1"/>
</dbReference>
<keyword evidence="6" id="KW-1185">Reference proteome</keyword>
<accession>A0A397RU23</accession>
<dbReference type="InterPro" id="IPR004538">
    <property type="entry name" value="Hemolysin_A/TlyA"/>
</dbReference>
<organism evidence="5 6">
    <name type="scientific">Anaeroplasma bactoclasticum</name>
    <dbReference type="NCBI Taxonomy" id="2088"/>
    <lineage>
        <taxon>Bacteria</taxon>
        <taxon>Bacillati</taxon>
        <taxon>Mycoplasmatota</taxon>
        <taxon>Mollicutes</taxon>
        <taxon>Anaeroplasmatales</taxon>
        <taxon>Anaeroplasmataceae</taxon>
        <taxon>Anaeroplasma</taxon>
    </lineage>
</organism>
<evidence type="ECO:0000256" key="2">
    <source>
        <dbReference type="ARBA" id="ARBA00029460"/>
    </source>
</evidence>
<comment type="similarity">
    <text evidence="2">Belongs to the TlyA family.</text>
</comment>
<dbReference type="AlphaFoldDB" id="A0A397RU23"/>
<gene>
    <name evidence="5" type="ORF">EI71_00806</name>
</gene>
<evidence type="ECO:0000259" key="4">
    <source>
        <dbReference type="SMART" id="SM00363"/>
    </source>
</evidence>
<dbReference type="InterPro" id="IPR047048">
    <property type="entry name" value="TlyA"/>
</dbReference>
<dbReference type="NCBIfam" id="TIGR00478">
    <property type="entry name" value="tly"/>
    <property type="match status" value="1"/>
</dbReference>
<comment type="caution">
    <text evidence="5">The sequence shown here is derived from an EMBL/GenBank/DDBJ whole genome shotgun (WGS) entry which is preliminary data.</text>
</comment>
<dbReference type="OrthoDB" id="9784736at2"/>
<dbReference type="Pfam" id="PF01728">
    <property type="entry name" value="FtsJ"/>
    <property type="match status" value="1"/>
</dbReference>
<dbReference type="Proteomes" id="UP000266506">
    <property type="component" value="Unassembled WGS sequence"/>
</dbReference>
<dbReference type="Gene3D" id="3.10.290.10">
    <property type="entry name" value="RNA-binding S4 domain"/>
    <property type="match status" value="1"/>
</dbReference>
<dbReference type="EMBL" id="QXEV01000006">
    <property type="protein sequence ID" value="RIA77830.1"/>
    <property type="molecule type" value="Genomic_DNA"/>
</dbReference>